<dbReference type="Proteomes" id="UP000274515">
    <property type="component" value="Unassembled WGS sequence"/>
</dbReference>
<sequence>MGFVDETQDVTARPKPTGAAVCAHLGIGVDDEQAKLARDRLNKSLAHYRVALLAGERANSEAIGA</sequence>
<comment type="caution">
    <text evidence="1">The sequence shown here is derived from an EMBL/GenBank/DDBJ whole genome shotgun (WGS) entry which is preliminary data.</text>
</comment>
<gene>
    <name evidence="1" type="ORF">EIL87_17900</name>
</gene>
<dbReference type="EMBL" id="RSAA01000016">
    <property type="protein sequence ID" value="RRO15136.1"/>
    <property type="molecule type" value="Genomic_DNA"/>
</dbReference>
<dbReference type="AlphaFoldDB" id="A0A3R8NXK3"/>
<accession>A0A3R8NXK3</accession>
<dbReference type="OrthoDB" id="3695700at2"/>
<organism evidence="1 2">
    <name type="scientific">Saccharopolyspora rhizosphaerae</name>
    <dbReference type="NCBI Taxonomy" id="2492662"/>
    <lineage>
        <taxon>Bacteria</taxon>
        <taxon>Bacillati</taxon>
        <taxon>Actinomycetota</taxon>
        <taxon>Actinomycetes</taxon>
        <taxon>Pseudonocardiales</taxon>
        <taxon>Pseudonocardiaceae</taxon>
        <taxon>Saccharopolyspora</taxon>
    </lineage>
</organism>
<name>A0A3R8NXK3_9PSEU</name>
<protein>
    <submittedName>
        <fullName evidence="1">Uncharacterized protein</fullName>
    </submittedName>
</protein>
<keyword evidence="2" id="KW-1185">Reference proteome</keyword>
<evidence type="ECO:0000313" key="1">
    <source>
        <dbReference type="EMBL" id="RRO15136.1"/>
    </source>
</evidence>
<proteinExistence type="predicted"/>
<evidence type="ECO:0000313" key="2">
    <source>
        <dbReference type="Proteomes" id="UP000274515"/>
    </source>
</evidence>
<reference evidence="1 2" key="1">
    <citation type="submission" date="2018-11" db="EMBL/GenBank/DDBJ databases">
        <title>Saccharopolyspora rhizosphaerae sp. nov., an actinomycete isolated from rhizosphere soil in Thailand.</title>
        <authorList>
            <person name="Intra B."/>
            <person name="Euanorasetr J."/>
            <person name="Take A."/>
            <person name="Inahashi Y."/>
            <person name="Mori M."/>
            <person name="Panbangred W."/>
            <person name="Matsumoto A."/>
        </authorList>
    </citation>
    <scope>NUCLEOTIDE SEQUENCE [LARGE SCALE GENOMIC DNA]</scope>
    <source>
        <strain evidence="1 2">H219</strain>
    </source>
</reference>